<keyword evidence="4" id="KW-0548">Nucleotidyltransferase</keyword>
<evidence type="ECO:0000256" key="2">
    <source>
        <dbReference type="SAM" id="MobiDB-lite"/>
    </source>
</evidence>
<evidence type="ECO:0000256" key="1">
    <source>
        <dbReference type="PROSITE-ProRule" id="PRU00047"/>
    </source>
</evidence>
<dbReference type="InterPro" id="IPR036875">
    <property type="entry name" value="Znf_CCHC_sf"/>
</dbReference>
<dbReference type="GO" id="GO:0003964">
    <property type="term" value="F:RNA-directed DNA polymerase activity"/>
    <property type="evidence" value="ECO:0007669"/>
    <property type="project" value="UniProtKB-KW"/>
</dbReference>
<dbReference type="SMART" id="SM00343">
    <property type="entry name" value="ZnF_C2HC"/>
    <property type="match status" value="2"/>
</dbReference>
<gene>
    <name evidence="4" type="ORF">Tco_0680347</name>
</gene>
<feature type="region of interest" description="Disordered" evidence="2">
    <location>
        <begin position="317"/>
        <end position="355"/>
    </location>
</feature>
<feature type="domain" description="CCHC-type" evidence="3">
    <location>
        <begin position="304"/>
        <end position="319"/>
    </location>
</feature>
<keyword evidence="5" id="KW-1185">Reference proteome</keyword>
<feature type="compositionally biased region" description="Basic and acidic residues" evidence="2">
    <location>
        <begin position="317"/>
        <end position="329"/>
    </location>
</feature>
<keyword evidence="4" id="KW-0695">RNA-directed DNA polymerase</keyword>
<organism evidence="4 5">
    <name type="scientific">Tanacetum coccineum</name>
    <dbReference type="NCBI Taxonomy" id="301880"/>
    <lineage>
        <taxon>Eukaryota</taxon>
        <taxon>Viridiplantae</taxon>
        <taxon>Streptophyta</taxon>
        <taxon>Embryophyta</taxon>
        <taxon>Tracheophyta</taxon>
        <taxon>Spermatophyta</taxon>
        <taxon>Magnoliopsida</taxon>
        <taxon>eudicotyledons</taxon>
        <taxon>Gunneridae</taxon>
        <taxon>Pentapetalae</taxon>
        <taxon>asterids</taxon>
        <taxon>campanulids</taxon>
        <taxon>Asterales</taxon>
        <taxon>Asteraceae</taxon>
        <taxon>Asteroideae</taxon>
        <taxon>Anthemideae</taxon>
        <taxon>Anthemidinae</taxon>
        <taxon>Tanacetum</taxon>
    </lineage>
</organism>
<comment type="caution">
    <text evidence="4">The sequence shown here is derived from an EMBL/GenBank/DDBJ whole genome shotgun (WGS) entry which is preliminary data.</text>
</comment>
<keyword evidence="1" id="KW-0863">Zinc-finger</keyword>
<evidence type="ECO:0000313" key="5">
    <source>
        <dbReference type="Proteomes" id="UP001151760"/>
    </source>
</evidence>
<dbReference type="Proteomes" id="UP001151760">
    <property type="component" value="Unassembled WGS sequence"/>
</dbReference>
<evidence type="ECO:0000259" key="3">
    <source>
        <dbReference type="PROSITE" id="PS50158"/>
    </source>
</evidence>
<dbReference type="Gene3D" id="4.10.60.10">
    <property type="entry name" value="Zinc finger, CCHC-type"/>
    <property type="match status" value="1"/>
</dbReference>
<name>A0ABQ4XLF6_9ASTR</name>
<protein>
    <submittedName>
        <fullName evidence="4">Reverse transcriptase domain-containing protein</fullName>
    </submittedName>
</protein>
<reference evidence="4" key="2">
    <citation type="submission" date="2022-01" db="EMBL/GenBank/DDBJ databases">
        <authorList>
            <person name="Yamashiro T."/>
            <person name="Shiraishi A."/>
            <person name="Satake H."/>
            <person name="Nakayama K."/>
        </authorList>
    </citation>
    <scope>NUCLEOTIDE SEQUENCE</scope>
</reference>
<dbReference type="EMBL" id="BQNB010009603">
    <property type="protein sequence ID" value="GJS65783.1"/>
    <property type="molecule type" value="Genomic_DNA"/>
</dbReference>
<keyword evidence="1" id="KW-0479">Metal-binding</keyword>
<accession>A0ABQ4XLF6</accession>
<reference evidence="4" key="1">
    <citation type="journal article" date="2022" name="Int. J. Mol. Sci.">
        <title>Draft Genome of Tanacetum Coccineum: Genomic Comparison of Closely Related Tanacetum-Family Plants.</title>
        <authorList>
            <person name="Yamashiro T."/>
            <person name="Shiraishi A."/>
            <person name="Nakayama K."/>
            <person name="Satake H."/>
        </authorList>
    </citation>
    <scope>NUCLEOTIDE SEQUENCE</scope>
</reference>
<dbReference type="SUPFAM" id="SSF57756">
    <property type="entry name" value="Retrovirus zinc finger-like domains"/>
    <property type="match status" value="1"/>
</dbReference>
<proteinExistence type="predicted"/>
<keyword evidence="4" id="KW-0808">Transferase</keyword>
<dbReference type="Pfam" id="PF00098">
    <property type="entry name" value="zf-CCHC"/>
    <property type="match status" value="1"/>
</dbReference>
<dbReference type="InterPro" id="IPR001878">
    <property type="entry name" value="Znf_CCHC"/>
</dbReference>
<dbReference type="PROSITE" id="PS50158">
    <property type="entry name" value="ZF_CCHC"/>
    <property type="match status" value="1"/>
</dbReference>
<sequence>MSLVLKAQVATFDERRYGSRKEAIFYPVNGLPRSQLLFTSRRSTISRDSSQNKDFINLDLIQRERALRTWRNFRDNLSVDNLPNPRNETDFCWDIQGSSSSMTDSTCYDPRGYRLRLIVIPNGMTVTPSAPYRVQNAGLRPNTHSHRNLPSLDKEQGCSHDGGNGGNGGNGNGNGNGGEYDYNFRGFMPARECTYQNFLKWQPFNFNRTEGVLLNISMNNVDTPDKLNDRVNNVARAYTAGNNEKTGYVGSLPYCSKCKIHHTGPSTVRCGNCKIVGHMTRDCKVTVTPNTQRAPVGNQHGIVCYECGRPGHFRKDYPKLRNQNRENKTRNKNGNKTKNQIGGNEATARAYTIGE</sequence>
<evidence type="ECO:0000313" key="4">
    <source>
        <dbReference type="EMBL" id="GJS65783.1"/>
    </source>
</evidence>
<keyword evidence="1" id="KW-0862">Zinc</keyword>